<dbReference type="GO" id="GO:0043916">
    <property type="term" value="F:DNA-7-methylguanine glycosylase activity"/>
    <property type="evidence" value="ECO:0007669"/>
    <property type="project" value="TreeGrafter"/>
</dbReference>
<name>A0A7Y0LAH7_9GAMM</name>
<dbReference type="Gene3D" id="1.10.340.30">
    <property type="entry name" value="Hypothetical protein, domain 2"/>
    <property type="match status" value="1"/>
</dbReference>
<keyword evidence="8" id="KW-0862">Zinc</keyword>
<dbReference type="SUPFAM" id="SSF46689">
    <property type="entry name" value="Homeodomain-like"/>
    <property type="match status" value="2"/>
</dbReference>
<dbReference type="Gene3D" id="1.10.10.60">
    <property type="entry name" value="Homeodomain-like"/>
    <property type="match status" value="1"/>
</dbReference>
<keyword evidence="4" id="KW-0489">Methyltransferase</keyword>
<dbReference type="Pfam" id="PF12833">
    <property type="entry name" value="HTH_18"/>
    <property type="match status" value="1"/>
</dbReference>
<evidence type="ECO:0000256" key="3">
    <source>
        <dbReference type="ARBA" id="ARBA00012000"/>
    </source>
</evidence>
<keyword evidence="6" id="KW-0479">Metal-binding</keyword>
<dbReference type="GO" id="GO:0006307">
    <property type="term" value="P:DNA alkylation repair"/>
    <property type="evidence" value="ECO:0007669"/>
    <property type="project" value="TreeGrafter"/>
</dbReference>
<dbReference type="PANTHER" id="PTHR43003:SF13">
    <property type="entry name" value="DNA-3-METHYLADENINE GLYCOSYLASE 2"/>
    <property type="match status" value="1"/>
</dbReference>
<feature type="domain" description="HTH araC/xylS-type" evidence="14">
    <location>
        <begin position="79"/>
        <end position="177"/>
    </location>
</feature>
<dbReference type="InterPro" id="IPR018060">
    <property type="entry name" value="HTH_AraC"/>
</dbReference>
<sequence length="473" mass="53670">MLDPNTCQHARLSKDARFDGKFYTAVLTTGIFCRPICPARAPKEENVRYYHTAEQAQNAGYQPCKRCLPELAPKQSLPPSIEKLIDALVSDGLTVAELSEQFEMSERHIRRLFQQSLSLSPNQYLNHQRLLKARQLLTGTNIPIADVCFNSGYSSIRRFNETVKATYHETPSQIRSRLSQKLATSEISILLNYRPPFDWQGMLAFFKLRQLPGIELVSDDSYQRAITIDNACGYIEVTKVPQKYALKLKVAINDLSVLDKVIKKVRKIFDLDADMTLIHQHLSEDPLLAKQIEHYPGIRLPGCWDIFEFSIRAILGQQVSVKAATTLAGRIADKYGSGLSIEHSVLSQCFPNACQLKDADFEGIGLTQSRIDTLKRWIKFYLLNPDLLDKYHDLEQLEKQLTQLKGIGPWTVNYIAMRGLSDPNAFPASDLGVIKALSPPQKKLSTKNIIALAEQWQPWRAYATLYLWLSLKD</sequence>
<dbReference type="RefSeq" id="WP_169074204.1">
    <property type="nucleotide sequence ID" value="NZ_JABBXH010000002.1"/>
</dbReference>
<proteinExistence type="predicted"/>
<protein>
    <recommendedName>
        <fullName evidence="3">DNA-3-methyladenine glycosylase II</fullName>
        <ecNumber evidence="3">3.2.2.21</ecNumber>
    </recommendedName>
</protein>
<dbReference type="InterPro" id="IPR011257">
    <property type="entry name" value="DNA_glycosylase"/>
</dbReference>
<dbReference type="GO" id="GO:0003700">
    <property type="term" value="F:DNA-binding transcription factor activity"/>
    <property type="evidence" value="ECO:0007669"/>
    <property type="project" value="InterPro"/>
</dbReference>
<keyword evidence="9" id="KW-0805">Transcription regulation</keyword>
<keyword evidence="7" id="KW-0227">DNA damage</keyword>
<keyword evidence="13" id="KW-0234">DNA repair</keyword>
<evidence type="ECO:0000256" key="12">
    <source>
        <dbReference type="ARBA" id="ARBA00023163"/>
    </source>
</evidence>
<keyword evidence="11" id="KW-0010">Activator</keyword>
<evidence type="ECO:0000256" key="11">
    <source>
        <dbReference type="ARBA" id="ARBA00023159"/>
    </source>
</evidence>
<dbReference type="GO" id="GO:0008725">
    <property type="term" value="F:DNA-3-methyladenine glycosylase activity"/>
    <property type="evidence" value="ECO:0007669"/>
    <property type="project" value="TreeGrafter"/>
</dbReference>
<dbReference type="InterPro" id="IPR009057">
    <property type="entry name" value="Homeodomain-like_sf"/>
</dbReference>
<evidence type="ECO:0000256" key="8">
    <source>
        <dbReference type="ARBA" id="ARBA00022833"/>
    </source>
</evidence>
<dbReference type="SUPFAM" id="SSF55945">
    <property type="entry name" value="TATA-box binding protein-like"/>
    <property type="match status" value="1"/>
</dbReference>
<evidence type="ECO:0000256" key="13">
    <source>
        <dbReference type="ARBA" id="ARBA00023204"/>
    </source>
</evidence>
<dbReference type="EC" id="3.2.2.21" evidence="3"/>
<accession>A0A7Y0LAH7</accession>
<reference evidence="15 16" key="1">
    <citation type="submission" date="2020-04" db="EMBL/GenBank/DDBJ databases">
        <title>Thalassotalea sp. M1531, isolated from the surface of marine red alga.</title>
        <authorList>
            <person name="Pang L."/>
            <person name="Lu D.-C."/>
        </authorList>
    </citation>
    <scope>NUCLEOTIDE SEQUENCE [LARGE SCALE GENOMIC DNA]</scope>
    <source>
        <strain evidence="15 16">M1531</strain>
    </source>
</reference>
<dbReference type="CDD" id="cd00056">
    <property type="entry name" value="ENDO3c"/>
    <property type="match status" value="1"/>
</dbReference>
<comment type="cofactor">
    <cofactor evidence="2">
        <name>Zn(2+)</name>
        <dbReference type="ChEBI" id="CHEBI:29105"/>
    </cofactor>
</comment>
<dbReference type="InterPro" id="IPR051912">
    <property type="entry name" value="Alkylbase_DNA_Glycosylase/TA"/>
</dbReference>
<dbReference type="InterPro" id="IPR004026">
    <property type="entry name" value="Ada_DNA_repair_Zn-bd"/>
</dbReference>
<dbReference type="EMBL" id="JABBXH010000002">
    <property type="protein sequence ID" value="NMP30851.1"/>
    <property type="molecule type" value="Genomic_DNA"/>
</dbReference>
<dbReference type="SMART" id="SM00342">
    <property type="entry name" value="HTH_ARAC"/>
    <property type="match status" value="1"/>
</dbReference>
<dbReference type="GO" id="GO:0008168">
    <property type="term" value="F:methyltransferase activity"/>
    <property type="evidence" value="ECO:0007669"/>
    <property type="project" value="UniProtKB-KW"/>
</dbReference>
<dbReference type="SUPFAM" id="SSF48150">
    <property type="entry name" value="DNA-glycosylase"/>
    <property type="match status" value="1"/>
</dbReference>
<evidence type="ECO:0000256" key="5">
    <source>
        <dbReference type="ARBA" id="ARBA00022679"/>
    </source>
</evidence>
<dbReference type="GO" id="GO:0006285">
    <property type="term" value="P:base-excision repair, AP site formation"/>
    <property type="evidence" value="ECO:0007669"/>
    <property type="project" value="TreeGrafter"/>
</dbReference>
<keyword evidence="5" id="KW-0808">Transferase</keyword>
<dbReference type="InterPro" id="IPR037046">
    <property type="entry name" value="AlkA_N_sf"/>
</dbReference>
<dbReference type="PANTHER" id="PTHR43003">
    <property type="entry name" value="DNA-3-METHYLADENINE GLYCOSYLASE"/>
    <property type="match status" value="1"/>
</dbReference>
<dbReference type="Pfam" id="PF02805">
    <property type="entry name" value="Ada_Zn_binding"/>
    <property type="match status" value="1"/>
</dbReference>
<evidence type="ECO:0000256" key="9">
    <source>
        <dbReference type="ARBA" id="ARBA00023015"/>
    </source>
</evidence>
<evidence type="ECO:0000313" key="15">
    <source>
        <dbReference type="EMBL" id="NMP30851.1"/>
    </source>
</evidence>
<keyword evidence="16" id="KW-1185">Reference proteome</keyword>
<dbReference type="GO" id="GO:0032131">
    <property type="term" value="F:alkylated DNA binding"/>
    <property type="evidence" value="ECO:0007669"/>
    <property type="project" value="TreeGrafter"/>
</dbReference>
<dbReference type="InterPro" id="IPR003265">
    <property type="entry name" value="HhH-GPD_domain"/>
</dbReference>
<dbReference type="GO" id="GO:0043565">
    <property type="term" value="F:sequence-specific DNA binding"/>
    <property type="evidence" value="ECO:0007669"/>
    <property type="project" value="InterPro"/>
</dbReference>
<organism evidence="15 16">
    <name type="scientific">Thalassotalea algicola</name>
    <dbReference type="NCBI Taxonomy" id="2716224"/>
    <lineage>
        <taxon>Bacteria</taxon>
        <taxon>Pseudomonadati</taxon>
        <taxon>Pseudomonadota</taxon>
        <taxon>Gammaproteobacteria</taxon>
        <taxon>Alteromonadales</taxon>
        <taxon>Colwelliaceae</taxon>
        <taxon>Thalassotalea</taxon>
    </lineage>
</organism>
<keyword evidence="10" id="KW-0238">DNA-binding</keyword>
<keyword evidence="12" id="KW-0804">Transcription</keyword>
<dbReference type="Gene3D" id="1.10.1670.10">
    <property type="entry name" value="Helix-hairpin-Helix base-excision DNA repair enzymes (C-terminal)"/>
    <property type="match status" value="1"/>
</dbReference>
<evidence type="ECO:0000256" key="1">
    <source>
        <dbReference type="ARBA" id="ARBA00000086"/>
    </source>
</evidence>
<dbReference type="FunFam" id="3.40.10.10:FF:000001">
    <property type="entry name" value="DNA-3-methyladenine glycosylase 2"/>
    <property type="match status" value="1"/>
</dbReference>
<dbReference type="Gene3D" id="3.40.10.10">
    <property type="entry name" value="DNA Methylphosphotriester Repair Domain"/>
    <property type="match status" value="1"/>
</dbReference>
<dbReference type="PROSITE" id="PS01124">
    <property type="entry name" value="HTH_ARAC_FAMILY_2"/>
    <property type="match status" value="1"/>
</dbReference>
<dbReference type="GO" id="GO:0008270">
    <property type="term" value="F:zinc ion binding"/>
    <property type="evidence" value="ECO:0007669"/>
    <property type="project" value="InterPro"/>
</dbReference>
<evidence type="ECO:0000313" key="16">
    <source>
        <dbReference type="Proteomes" id="UP000568664"/>
    </source>
</evidence>
<dbReference type="SMART" id="SM00478">
    <property type="entry name" value="ENDO3c"/>
    <property type="match status" value="1"/>
</dbReference>
<dbReference type="SMART" id="SM01009">
    <property type="entry name" value="AlkA_N"/>
    <property type="match status" value="1"/>
</dbReference>
<gene>
    <name evidence="15" type="ORF">HII17_04680</name>
</gene>
<dbReference type="Pfam" id="PF06029">
    <property type="entry name" value="AlkA_N"/>
    <property type="match status" value="1"/>
</dbReference>
<evidence type="ECO:0000259" key="14">
    <source>
        <dbReference type="PROSITE" id="PS01124"/>
    </source>
</evidence>
<comment type="catalytic activity">
    <reaction evidence="1">
        <text>Hydrolysis of alkylated DNA, releasing 3-methyladenine, 3-methylguanine, 7-methylguanine and 7-methyladenine.</text>
        <dbReference type="EC" id="3.2.2.21"/>
    </reaction>
</comment>
<dbReference type="InterPro" id="IPR010316">
    <property type="entry name" value="AlkA_N"/>
</dbReference>
<evidence type="ECO:0000256" key="4">
    <source>
        <dbReference type="ARBA" id="ARBA00022603"/>
    </source>
</evidence>
<comment type="caution">
    <text evidence="15">The sequence shown here is derived from an EMBL/GenBank/DDBJ whole genome shotgun (WGS) entry which is preliminary data.</text>
</comment>
<dbReference type="GO" id="GO:0032993">
    <property type="term" value="C:protein-DNA complex"/>
    <property type="evidence" value="ECO:0007669"/>
    <property type="project" value="TreeGrafter"/>
</dbReference>
<evidence type="ECO:0000256" key="7">
    <source>
        <dbReference type="ARBA" id="ARBA00022763"/>
    </source>
</evidence>
<dbReference type="InterPro" id="IPR023170">
    <property type="entry name" value="HhH_base_excis_C"/>
</dbReference>
<evidence type="ECO:0000256" key="10">
    <source>
        <dbReference type="ARBA" id="ARBA00023125"/>
    </source>
</evidence>
<evidence type="ECO:0000256" key="2">
    <source>
        <dbReference type="ARBA" id="ARBA00001947"/>
    </source>
</evidence>
<dbReference type="GO" id="GO:0005737">
    <property type="term" value="C:cytoplasm"/>
    <property type="evidence" value="ECO:0007669"/>
    <property type="project" value="TreeGrafter"/>
</dbReference>
<dbReference type="AlphaFoldDB" id="A0A7Y0LAH7"/>
<dbReference type="InterPro" id="IPR035451">
    <property type="entry name" value="Ada-like_dom_sf"/>
</dbReference>
<dbReference type="Gene3D" id="3.30.310.20">
    <property type="entry name" value="DNA-3-methyladenine glycosylase AlkA, N-terminal domain"/>
    <property type="match status" value="1"/>
</dbReference>
<dbReference type="GO" id="GO:0032259">
    <property type="term" value="P:methylation"/>
    <property type="evidence" value="ECO:0007669"/>
    <property type="project" value="UniProtKB-KW"/>
</dbReference>
<evidence type="ECO:0000256" key="6">
    <source>
        <dbReference type="ARBA" id="ARBA00022723"/>
    </source>
</evidence>
<dbReference type="Proteomes" id="UP000568664">
    <property type="component" value="Unassembled WGS sequence"/>
</dbReference>
<dbReference type="SUPFAM" id="SSF57884">
    <property type="entry name" value="Ada DNA repair protein, N-terminal domain (N-Ada 10)"/>
    <property type="match status" value="1"/>
</dbReference>